<organism evidence="1 2">
    <name type="scientific">Babesia ovata</name>
    <dbReference type="NCBI Taxonomy" id="189622"/>
    <lineage>
        <taxon>Eukaryota</taxon>
        <taxon>Sar</taxon>
        <taxon>Alveolata</taxon>
        <taxon>Apicomplexa</taxon>
        <taxon>Aconoidasida</taxon>
        <taxon>Piroplasmida</taxon>
        <taxon>Babesiidae</taxon>
        <taxon>Babesia</taxon>
    </lineage>
</organism>
<accession>A0A2H6KER4</accession>
<dbReference type="RefSeq" id="XP_028867707.1">
    <property type="nucleotide sequence ID" value="XM_029011874.1"/>
</dbReference>
<evidence type="ECO:0000313" key="1">
    <source>
        <dbReference type="EMBL" id="GBE61464.1"/>
    </source>
</evidence>
<sequence length="459" mass="52482">MYADHVDQPLGSICWWSDGFRDMMRADLKAVSDFCTVRGVVYNMDPYYLGFSPVFVLNREMCPDITRFWTESHVIHHIKNVALVSPEVDFNRFFDFLALSTMCKKNWNFLTDATNVDDVLYPTDLLWEAWTKGVRVTKGHHALYKTRLYALDTVSKNMESSYRSTGKNVMTLEKSLRMYRQQALTKIAAECLDLPFVPEPPRFAAQHVGVVALFEGEYIAHWEQYTAKEAAAKNANRSKTDTWPSTDNSKAEPFLTKARKGLSEMKRNIADSLGRLKSKSKDDSDNKLMASDIKTIKASHLKKHCDSWEANKISLCKGSYMSDDRCINMVNLVVNRFKSFLKNCKKGAVYGSAREVYEAYETFHLSRDYETTVLVFKPSNQKRKANSRVIPNSLWRWQRGDDSCFLGALKSVRSLSHVQDEVHATKVERLRYILGEWLRVSGVNINSGVVSLMSEGSTP</sequence>
<dbReference type="EMBL" id="BDSA01000003">
    <property type="protein sequence ID" value="GBE61464.1"/>
    <property type="molecule type" value="Genomic_DNA"/>
</dbReference>
<gene>
    <name evidence="1" type="ORF">BOVATA_029570</name>
</gene>
<dbReference type="VEuPathDB" id="PiroplasmaDB:BOVATA_029570"/>
<dbReference type="OrthoDB" id="366416at2759"/>
<keyword evidence="2" id="KW-1185">Reference proteome</keyword>
<proteinExistence type="predicted"/>
<dbReference type="AlphaFoldDB" id="A0A2H6KER4"/>
<dbReference type="GeneID" id="39875234"/>
<name>A0A2H6KER4_9APIC</name>
<evidence type="ECO:0000313" key="2">
    <source>
        <dbReference type="Proteomes" id="UP000236319"/>
    </source>
</evidence>
<reference evidence="1 2" key="1">
    <citation type="journal article" date="2017" name="BMC Genomics">
        <title>Whole-genome assembly of Babesia ovata and comparative genomics between closely related pathogens.</title>
        <authorList>
            <person name="Yamagishi J."/>
            <person name="Asada M."/>
            <person name="Hakimi H."/>
            <person name="Tanaka T.Q."/>
            <person name="Sugimoto C."/>
            <person name="Kawazu S."/>
        </authorList>
    </citation>
    <scope>NUCLEOTIDE SEQUENCE [LARGE SCALE GENOMIC DNA]</scope>
    <source>
        <strain evidence="1 2">Miyake</strain>
    </source>
</reference>
<comment type="caution">
    <text evidence="1">The sequence shown here is derived from an EMBL/GenBank/DDBJ whole genome shotgun (WGS) entry which is preliminary data.</text>
</comment>
<protein>
    <submittedName>
        <fullName evidence="1">Sugar ABC transporter substrate-binding protein</fullName>
    </submittedName>
</protein>
<dbReference type="Proteomes" id="UP000236319">
    <property type="component" value="Unassembled WGS sequence"/>
</dbReference>